<feature type="domain" description="PhoU" evidence="3">
    <location>
        <begin position="16"/>
        <end position="101"/>
    </location>
</feature>
<dbReference type="EMBL" id="JANRMI010000005">
    <property type="protein sequence ID" value="MDG0817983.1"/>
    <property type="molecule type" value="Genomic_DNA"/>
</dbReference>
<dbReference type="InterPro" id="IPR038078">
    <property type="entry name" value="PhoU-like_sf"/>
</dbReference>
<protein>
    <recommendedName>
        <fullName evidence="2">Phosphate-specific transport system accessory protein PhoU</fullName>
    </recommendedName>
</protein>
<comment type="function">
    <text evidence="2">Plays a role in the regulation of phosphate uptake.</text>
</comment>
<keyword evidence="2" id="KW-0813">Transport</keyword>
<dbReference type="InterPro" id="IPR026022">
    <property type="entry name" value="PhoU_dom"/>
</dbReference>
<keyword evidence="5" id="KW-1185">Reference proteome</keyword>
<dbReference type="SUPFAM" id="SSF109755">
    <property type="entry name" value="PhoU-like"/>
    <property type="match status" value="1"/>
</dbReference>
<dbReference type="Pfam" id="PF01895">
    <property type="entry name" value="PhoU"/>
    <property type="match status" value="2"/>
</dbReference>
<keyword evidence="2" id="KW-0963">Cytoplasm</keyword>
<dbReference type="PANTHER" id="PTHR42930">
    <property type="entry name" value="PHOSPHATE-SPECIFIC TRANSPORT SYSTEM ACCESSORY PROTEIN PHOU"/>
    <property type="match status" value="1"/>
</dbReference>
<keyword evidence="2" id="KW-0592">Phosphate transport</keyword>
<dbReference type="PIRSF" id="PIRSF003107">
    <property type="entry name" value="PhoU"/>
    <property type="match status" value="1"/>
</dbReference>
<reference evidence="4" key="1">
    <citation type="submission" date="2022-08" db="EMBL/GenBank/DDBJ databases">
        <title>Novel Bdellovibrio Species Isolated from Svalbard: Designation Bdellovibrio svalbardensis.</title>
        <authorList>
            <person name="Mitchell R.J."/>
            <person name="Choi S.Y."/>
        </authorList>
    </citation>
    <scope>NUCLEOTIDE SEQUENCE</scope>
    <source>
        <strain evidence="4">PAP01</strain>
    </source>
</reference>
<comment type="similarity">
    <text evidence="1 2">Belongs to the PhoU family.</text>
</comment>
<dbReference type="InterPro" id="IPR028366">
    <property type="entry name" value="PhoU"/>
</dbReference>
<accession>A0ABT6DS47</accession>
<proteinExistence type="inferred from homology"/>
<comment type="subunit">
    <text evidence="2">Homodimer.</text>
</comment>
<dbReference type="PANTHER" id="PTHR42930:SF3">
    <property type="entry name" value="PHOSPHATE-SPECIFIC TRANSPORT SYSTEM ACCESSORY PROTEIN PHOU"/>
    <property type="match status" value="1"/>
</dbReference>
<evidence type="ECO:0000313" key="4">
    <source>
        <dbReference type="EMBL" id="MDG0817983.1"/>
    </source>
</evidence>
<evidence type="ECO:0000259" key="3">
    <source>
        <dbReference type="Pfam" id="PF01895"/>
    </source>
</evidence>
<dbReference type="Proteomes" id="UP001152321">
    <property type="component" value="Unassembled WGS sequence"/>
</dbReference>
<dbReference type="RefSeq" id="WP_277579459.1">
    <property type="nucleotide sequence ID" value="NZ_JANRMI010000005.1"/>
</dbReference>
<evidence type="ECO:0000313" key="5">
    <source>
        <dbReference type="Proteomes" id="UP001152321"/>
    </source>
</evidence>
<gene>
    <name evidence="4" type="primary">phoU</name>
    <name evidence="4" type="ORF">NWE73_16490</name>
</gene>
<name>A0ABT6DS47_9BACT</name>
<evidence type="ECO:0000256" key="2">
    <source>
        <dbReference type="PIRNR" id="PIRNR003107"/>
    </source>
</evidence>
<evidence type="ECO:0000256" key="1">
    <source>
        <dbReference type="ARBA" id="ARBA00008107"/>
    </source>
</evidence>
<comment type="subcellular location">
    <subcellularLocation>
        <location evidence="2">Cytoplasm</location>
    </subcellularLocation>
</comment>
<organism evidence="4 5">
    <name type="scientific">Bdellovibrio svalbardensis</name>
    <dbReference type="NCBI Taxonomy" id="2972972"/>
    <lineage>
        <taxon>Bacteria</taxon>
        <taxon>Pseudomonadati</taxon>
        <taxon>Bdellovibrionota</taxon>
        <taxon>Bdellovibrionia</taxon>
        <taxon>Bdellovibrionales</taxon>
        <taxon>Pseudobdellovibrionaceae</taxon>
        <taxon>Bdellovibrio</taxon>
    </lineage>
</organism>
<feature type="domain" description="PhoU" evidence="3">
    <location>
        <begin position="120"/>
        <end position="205"/>
    </location>
</feature>
<dbReference type="Gene3D" id="1.20.58.220">
    <property type="entry name" value="Phosphate transport system protein phou homolog 2, domain 2"/>
    <property type="match status" value="1"/>
</dbReference>
<comment type="caution">
    <text evidence="4">The sequence shown here is derived from an EMBL/GenBank/DDBJ whole genome shotgun (WGS) entry which is preliminary data.</text>
</comment>
<dbReference type="NCBIfam" id="TIGR02135">
    <property type="entry name" value="phoU_full"/>
    <property type="match status" value="1"/>
</dbReference>
<sequence>MERAIDTQLEDLKKMILLMGGHVEKSLSQVTTALLTKDLAMFDEVHAIEKRINEDHIRVDNVCMNILAKQGPVAKDLRLILSVIKINNDLERMGDQTVNISYSGKDYLGRKPIQAQLSDIQKMSEIAGRMVKGSLDCFVRGDVDEAKQILLMDDEIDALKSKVFKDATAHMKIHSDDVEAALDLILIARNLERLGDHATNIAEDVIFAYTGKDVRHGGKFG</sequence>